<protein>
    <submittedName>
        <fullName evidence="7">YihY/virulence factor BrkB family protein</fullName>
    </submittedName>
</protein>
<keyword evidence="2" id="KW-1003">Cell membrane</keyword>
<proteinExistence type="predicted"/>
<evidence type="ECO:0000256" key="6">
    <source>
        <dbReference type="SAM" id="Phobius"/>
    </source>
</evidence>
<evidence type="ECO:0000256" key="1">
    <source>
        <dbReference type="ARBA" id="ARBA00004651"/>
    </source>
</evidence>
<comment type="caution">
    <text evidence="7">The sequence shown here is derived from an EMBL/GenBank/DDBJ whole genome shotgun (WGS) entry which is preliminary data.</text>
</comment>
<dbReference type="GO" id="GO:0005886">
    <property type="term" value="C:plasma membrane"/>
    <property type="evidence" value="ECO:0007669"/>
    <property type="project" value="UniProtKB-SubCell"/>
</dbReference>
<keyword evidence="8" id="KW-1185">Reference proteome</keyword>
<evidence type="ECO:0000313" key="8">
    <source>
        <dbReference type="Proteomes" id="UP000282977"/>
    </source>
</evidence>
<dbReference type="PANTHER" id="PTHR30213">
    <property type="entry name" value="INNER MEMBRANE PROTEIN YHJD"/>
    <property type="match status" value="1"/>
</dbReference>
<dbReference type="NCBIfam" id="TIGR00765">
    <property type="entry name" value="yihY_not_rbn"/>
    <property type="match status" value="1"/>
</dbReference>
<dbReference type="OrthoDB" id="9781030at2"/>
<evidence type="ECO:0000256" key="5">
    <source>
        <dbReference type="ARBA" id="ARBA00023136"/>
    </source>
</evidence>
<feature type="transmembrane region" description="Helical" evidence="6">
    <location>
        <begin position="274"/>
        <end position="296"/>
    </location>
</feature>
<feature type="transmembrane region" description="Helical" evidence="6">
    <location>
        <begin position="122"/>
        <end position="141"/>
    </location>
</feature>
<dbReference type="AlphaFoldDB" id="A0A437J8R3"/>
<reference evidence="7 8" key="1">
    <citation type="submission" date="2019-01" db="EMBL/GenBank/DDBJ databases">
        <authorList>
            <person name="Chen W.-M."/>
        </authorList>
    </citation>
    <scope>NUCLEOTIDE SEQUENCE [LARGE SCALE GENOMIC DNA]</scope>
    <source>
        <strain evidence="7 8">TLA-22</strain>
    </source>
</reference>
<dbReference type="PANTHER" id="PTHR30213:SF0">
    <property type="entry name" value="UPF0761 MEMBRANE PROTEIN YIHY"/>
    <property type="match status" value="1"/>
</dbReference>
<gene>
    <name evidence="7" type="ORF">ENE74_05270</name>
</gene>
<keyword evidence="4 6" id="KW-1133">Transmembrane helix</keyword>
<dbReference type="RefSeq" id="WP_127689628.1">
    <property type="nucleotide sequence ID" value="NZ_RZUL01000002.1"/>
</dbReference>
<feature type="transmembrane region" description="Helical" evidence="6">
    <location>
        <begin position="241"/>
        <end position="262"/>
    </location>
</feature>
<comment type="subcellular location">
    <subcellularLocation>
        <location evidence="1">Cell membrane</location>
        <topology evidence="1">Multi-pass membrane protein</topology>
    </subcellularLocation>
</comment>
<keyword evidence="5 6" id="KW-0472">Membrane</keyword>
<organism evidence="7 8">
    <name type="scientific">Sphingobium algorifonticola</name>
    <dbReference type="NCBI Taxonomy" id="2008318"/>
    <lineage>
        <taxon>Bacteria</taxon>
        <taxon>Pseudomonadati</taxon>
        <taxon>Pseudomonadota</taxon>
        <taxon>Alphaproteobacteria</taxon>
        <taxon>Sphingomonadales</taxon>
        <taxon>Sphingomonadaceae</taxon>
        <taxon>Sphingobium</taxon>
    </lineage>
</organism>
<dbReference type="PIRSF" id="PIRSF035875">
    <property type="entry name" value="RNase_BN"/>
    <property type="match status" value="1"/>
</dbReference>
<feature type="transmembrane region" description="Helical" evidence="6">
    <location>
        <begin position="59"/>
        <end position="81"/>
    </location>
</feature>
<dbReference type="Proteomes" id="UP000282977">
    <property type="component" value="Unassembled WGS sequence"/>
</dbReference>
<evidence type="ECO:0000256" key="4">
    <source>
        <dbReference type="ARBA" id="ARBA00022989"/>
    </source>
</evidence>
<dbReference type="Pfam" id="PF03631">
    <property type="entry name" value="Virul_fac_BrkB"/>
    <property type="match status" value="1"/>
</dbReference>
<dbReference type="InterPro" id="IPR017039">
    <property type="entry name" value="Virul_fac_BrkB"/>
</dbReference>
<evidence type="ECO:0000313" key="7">
    <source>
        <dbReference type="EMBL" id="RVT41702.1"/>
    </source>
</evidence>
<sequence>MRDVSPESPEARRQRLLDQPEVARRSRLARFHPGANAVQVMKRVAIGVYTDGFIHAGNLAYMALLTLFPFFIVAAAITSVFGRTSDGVATVNAFLLTVPPSVGEVLRGPINQVIDARLSSGVLWLGGLVGLWSVGSLIETIRDILRRAYGTKSGRAFWQYRLGSIGIIFVSIFAAMFAFSMQIALAGAEEFLLRVLPFADDAIRIVTASKIVPMAILTLALYSLFVSLTPSKYRDRRFPKWPGAVLTAGWWYGTLILLPVALSNLASYDLTYGSLAGVMITLIFFFLVGLGVVIGAELNAALADFPDAEAAPEPPLPRTDDI</sequence>
<evidence type="ECO:0000256" key="2">
    <source>
        <dbReference type="ARBA" id="ARBA00022475"/>
    </source>
</evidence>
<feature type="transmembrane region" description="Helical" evidence="6">
    <location>
        <begin position="205"/>
        <end position="229"/>
    </location>
</feature>
<keyword evidence="3 6" id="KW-0812">Transmembrane</keyword>
<accession>A0A437J8R3</accession>
<dbReference type="EMBL" id="RZUL01000002">
    <property type="protein sequence ID" value="RVT41702.1"/>
    <property type="molecule type" value="Genomic_DNA"/>
</dbReference>
<feature type="transmembrane region" description="Helical" evidence="6">
    <location>
        <begin position="162"/>
        <end position="185"/>
    </location>
</feature>
<name>A0A437J8R3_9SPHN</name>
<evidence type="ECO:0000256" key="3">
    <source>
        <dbReference type="ARBA" id="ARBA00022692"/>
    </source>
</evidence>